<evidence type="ECO:0000313" key="1">
    <source>
        <dbReference type="Proteomes" id="UP000695022"/>
    </source>
</evidence>
<name>A0ABM1EAC6_PRICU</name>
<dbReference type="RefSeq" id="XP_014669147.1">
    <property type="nucleotide sequence ID" value="XM_014813661.1"/>
</dbReference>
<dbReference type="Proteomes" id="UP000695022">
    <property type="component" value="Unplaced"/>
</dbReference>
<dbReference type="SUPFAM" id="SSF57302">
    <property type="entry name" value="Snake toxin-like"/>
    <property type="match status" value="1"/>
</dbReference>
<gene>
    <name evidence="2" type="primary">LOC106810347</name>
</gene>
<protein>
    <submittedName>
        <fullName evidence="2">Uncharacterized protein LOC106810347 isoform X1</fullName>
    </submittedName>
</protein>
<organism evidence="1 2">
    <name type="scientific">Priapulus caudatus</name>
    <name type="common">Priapulid worm</name>
    <dbReference type="NCBI Taxonomy" id="37621"/>
    <lineage>
        <taxon>Eukaryota</taxon>
        <taxon>Metazoa</taxon>
        <taxon>Ecdysozoa</taxon>
        <taxon>Scalidophora</taxon>
        <taxon>Priapulida</taxon>
        <taxon>Priapulimorpha</taxon>
        <taxon>Priapulimorphida</taxon>
        <taxon>Priapulidae</taxon>
        <taxon>Priapulus</taxon>
    </lineage>
</organism>
<accession>A0ABM1EAC6</accession>
<reference evidence="2" key="1">
    <citation type="submission" date="2025-08" db="UniProtKB">
        <authorList>
            <consortium name="RefSeq"/>
        </authorList>
    </citation>
    <scope>IDENTIFICATION</scope>
</reference>
<keyword evidence="1" id="KW-1185">Reference proteome</keyword>
<dbReference type="InterPro" id="IPR045860">
    <property type="entry name" value="Snake_toxin-like_sf"/>
</dbReference>
<proteinExistence type="predicted"/>
<evidence type="ECO:0000313" key="2">
    <source>
        <dbReference type="RefSeq" id="XP_014669147.1"/>
    </source>
</evidence>
<dbReference type="GeneID" id="106810347"/>
<sequence>MNESLAVRTVNNLISLRKTMDRTEWSRATLPRAVLCCCAIVAILSINVPVALALRCVQCQLGRHCEKGDIPATLCHGNHASAKHCVTSVGNLATGRLVIRDCLSVSIEYVCSSETIDFPGEPNITLQLCFTTCDGDGCNNKPVDDIGNVAAATVAPGLWLLFLAAVAAAAAAAGN</sequence>